<dbReference type="EMBL" id="JAPDNS010000001">
    <property type="protein sequence ID" value="MCW3483937.1"/>
    <property type="molecule type" value="Genomic_DNA"/>
</dbReference>
<name>A0ABT3IIZ4_9BACT</name>
<evidence type="ECO:0000313" key="2">
    <source>
        <dbReference type="Proteomes" id="UP001207742"/>
    </source>
</evidence>
<keyword evidence="2" id="KW-1185">Reference proteome</keyword>
<dbReference type="InterPro" id="IPR011463">
    <property type="entry name" value="DUF1569"/>
</dbReference>
<reference evidence="1 2" key="1">
    <citation type="submission" date="2022-10" db="EMBL/GenBank/DDBJ databases">
        <title>Chitinophaga nivalis PC15 sp. nov., isolated from Pyeongchang county, South Korea.</title>
        <authorList>
            <person name="Trinh H.N."/>
        </authorList>
    </citation>
    <scope>NUCLEOTIDE SEQUENCE [LARGE SCALE GENOMIC DNA]</scope>
    <source>
        <strain evidence="1 2">PC14</strain>
    </source>
</reference>
<dbReference type="Pfam" id="PF07606">
    <property type="entry name" value="DUF1569"/>
    <property type="match status" value="1"/>
</dbReference>
<organism evidence="1 2">
    <name type="scientific">Chitinophaga nivalis</name>
    <dbReference type="NCBI Taxonomy" id="2991709"/>
    <lineage>
        <taxon>Bacteria</taxon>
        <taxon>Pseudomonadati</taxon>
        <taxon>Bacteroidota</taxon>
        <taxon>Chitinophagia</taxon>
        <taxon>Chitinophagales</taxon>
        <taxon>Chitinophagaceae</taxon>
        <taxon>Chitinophaga</taxon>
    </lineage>
</organism>
<dbReference type="RefSeq" id="WP_264729456.1">
    <property type="nucleotide sequence ID" value="NZ_JAPDNR010000001.1"/>
</dbReference>
<protein>
    <submittedName>
        <fullName evidence="1">DUF1569 domain-containing protein</fullName>
    </submittedName>
</protein>
<proteinExistence type="predicted"/>
<dbReference type="Proteomes" id="UP001207742">
    <property type="component" value="Unassembled WGS sequence"/>
</dbReference>
<gene>
    <name evidence="1" type="ORF">OL497_08535</name>
</gene>
<evidence type="ECO:0000313" key="1">
    <source>
        <dbReference type="EMBL" id="MCW3483937.1"/>
    </source>
</evidence>
<accession>A0ABT3IIZ4</accession>
<comment type="caution">
    <text evidence="1">The sequence shown here is derived from an EMBL/GenBank/DDBJ whole genome shotgun (WGS) entry which is preliminary data.</text>
</comment>
<sequence length="150" mass="17665">MMTIFHEPSRNALINRIQSLDHTATAQWGKMNLYQMLRHVTIWNEWIQGKSDKVYKQELLGRIFGKMALRNMIKDEKPIKKNLPTGKGFTVQERTGDIATLKIIWSKLLADYAHYSNPYFIHDFFGKMSEAEIGVLVYKHMDHHLRQFGR</sequence>